<dbReference type="SMART" id="SM00304">
    <property type="entry name" value="HAMP"/>
    <property type="match status" value="1"/>
</dbReference>
<dbReference type="Proteomes" id="UP000289856">
    <property type="component" value="Chromosome"/>
</dbReference>
<gene>
    <name evidence="9" type="ORF">KCTCHS21_33620</name>
</gene>
<keyword evidence="6 7" id="KW-0472">Membrane</keyword>
<dbReference type="PANTHER" id="PTHR34220">
    <property type="entry name" value="SENSOR HISTIDINE KINASE YPDA"/>
    <property type="match status" value="1"/>
</dbReference>
<keyword evidence="4" id="KW-0808">Transferase</keyword>
<dbReference type="KEGG" id="cohn:KCTCHS21_33620"/>
<dbReference type="InterPro" id="IPR036890">
    <property type="entry name" value="HATPase_C_sf"/>
</dbReference>
<name>A0A3T1D7B3_9BACL</name>
<evidence type="ECO:0000256" key="3">
    <source>
        <dbReference type="ARBA" id="ARBA00022553"/>
    </source>
</evidence>
<protein>
    <submittedName>
        <fullName evidence="9">Histidine kinase</fullName>
    </submittedName>
</protein>
<dbReference type="GO" id="GO:0005886">
    <property type="term" value="C:plasma membrane"/>
    <property type="evidence" value="ECO:0007669"/>
    <property type="project" value="UniProtKB-SubCell"/>
</dbReference>
<sequence>MKLLHLIRSRLHYKMIIIYSLLTLAPLIVVSATFHFNSKRILENNEDQSFKQTFSETSDKIDGVLKAFARQASGIGDNRLVYTLLRNAASPDKYPLMPSEQSSLEEGVEQMLQIELEDMKRSIGDFANSIHLYDGEGKHYSAGSNQDVQYYEALTIMPFEKQGVPEWAFFVDHQRMVCNMQLIDTVTGTHLGLLVILLDADKVRALFGTYPEGSFFITNANNIVMSSDNSEAIGQLLSMAEKSTTITTERKSKGTDFKYVSRIPISEASEGIRKLAVFSVVITLVSWIAVMVITYYVLRRITSPLTTLSRLMRKAEKENYQLIENFGSHDEIALLCNSFNQMIMETRDLIQKVYKAELIQKEAQLTAIRTYFNPHFLHNTLEYISILAKSKEKIDLIPNLVKNLSSIFRFSIAPGEAFVSLEVEVKFAQIYLQIHQYRFEDRFEYNLDIPDHLKQVSVPKLILQPIIENAFIHGIDHIRQKGRIDIRAYESKFNLVIEVEDNGRSDGAGSVSTKGMGSGLNSIESRIKLHYGDRYGLEKLQGAQGMIIRLHLPILLNDFEEKSLEKEDDSI</sequence>
<accession>A0A3T1D7B3</accession>
<dbReference type="SUPFAM" id="SSF55874">
    <property type="entry name" value="ATPase domain of HSP90 chaperone/DNA topoisomerase II/histidine kinase"/>
    <property type="match status" value="1"/>
</dbReference>
<keyword evidence="7" id="KW-1133">Transmembrane helix</keyword>
<feature type="transmembrane region" description="Helical" evidence="7">
    <location>
        <begin position="275"/>
        <end position="298"/>
    </location>
</feature>
<dbReference type="EMBL" id="AP019400">
    <property type="protein sequence ID" value="BBI33963.1"/>
    <property type="molecule type" value="Genomic_DNA"/>
</dbReference>
<keyword evidence="2" id="KW-1003">Cell membrane</keyword>
<evidence type="ECO:0000259" key="8">
    <source>
        <dbReference type="PROSITE" id="PS50885"/>
    </source>
</evidence>
<evidence type="ECO:0000256" key="5">
    <source>
        <dbReference type="ARBA" id="ARBA00022777"/>
    </source>
</evidence>
<keyword evidence="7" id="KW-0812">Transmembrane</keyword>
<dbReference type="Pfam" id="PF00672">
    <property type="entry name" value="HAMP"/>
    <property type="match status" value="1"/>
</dbReference>
<dbReference type="SUPFAM" id="SSF158472">
    <property type="entry name" value="HAMP domain-like"/>
    <property type="match status" value="1"/>
</dbReference>
<dbReference type="PANTHER" id="PTHR34220:SF7">
    <property type="entry name" value="SENSOR HISTIDINE KINASE YPDA"/>
    <property type="match status" value="1"/>
</dbReference>
<dbReference type="OrthoDB" id="2514948at2"/>
<dbReference type="AlphaFoldDB" id="A0A3T1D7B3"/>
<dbReference type="InterPro" id="IPR050640">
    <property type="entry name" value="Bact_2-comp_sensor_kinase"/>
</dbReference>
<comment type="subcellular location">
    <subcellularLocation>
        <location evidence="1">Cell membrane</location>
        <topology evidence="1">Multi-pass membrane protein</topology>
    </subcellularLocation>
</comment>
<evidence type="ECO:0000256" key="7">
    <source>
        <dbReference type="SAM" id="Phobius"/>
    </source>
</evidence>
<evidence type="ECO:0000313" key="10">
    <source>
        <dbReference type="Proteomes" id="UP000289856"/>
    </source>
</evidence>
<dbReference type="InterPro" id="IPR010559">
    <property type="entry name" value="Sig_transdc_His_kin_internal"/>
</dbReference>
<evidence type="ECO:0000256" key="4">
    <source>
        <dbReference type="ARBA" id="ARBA00022679"/>
    </source>
</evidence>
<dbReference type="PROSITE" id="PS50885">
    <property type="entry name" value="HAMP"/>
    <property type="match status" value="1"/>
</dbReference>
<feature type="transmembrane region" description="Helical" evidence="7">
    <location>
        <begin position="16"/>
        <end position="36"/>
    </location>
</feature>
<organism evidence="9 10">
    <name type="scientific">Cohnella abietis</name>
    <dbReference type="NCBI Taxonomy" id="2507935"/>
    <lineage>
        <taxon>Bacteria</taxon>
        <taxon>Bacillati</taxon>
        <taxon>Bacillota</taxon>
        <taxon>Bacilli</taxon>
        <taxon>Bacillales</taxon>
        <taxon>Paenibacillaceae</taxon>
        <taxon>Cohnella</taxon>
    </lineage>
</organism>
<dbReference type="InterPro" id="IPR003594">
    <property type="entry name" value="HATPase_dom"/>
</dbReference>
<evidence type="ECO:0000256" key="2">
    <source>
        <dbReference type="ARBA" id="ARBA00022475"/>
    </source>
</evidence>
<dbReference type="InterPro" id="IPR003660">
    <property type="entry name" value="HAMP_dom"/>
</dbReference>
<dbReference type="SMART" id="SM00387">
    <property type="entry name" value="HATPase_c"/>
    <property type="match status" value="1"/>
</dbReference>
<dbReference type="GO" id="GO:0000155">
    <property type="term" value="F:phosphorelay sensor kinase activity"/>
    <property type="evidence" value="ECO:0007669"/>
    <property type="project" value="InterPro"/>
</dbReference>
<dbReference type="Pfam" id="PF06580">
    <property type="entry name" value="His_kinase"/>
    <property type="match status" value="1"/>
</dbReference>
<dbReference type="Gene3D" id="3.30.565.10">
    <property type="entry name" value="Histidine kinase-like ATPase, C-terminal domain"/>
    <property type="match status" value="1"/>
</dbReference>
<dbReference type="Gene3D" id="6.10.340.10">
    <property type="match status" value="1"/>
</dbReference>
<keyword evidence="10" id="KW-1185">Reference proteome</keyword>
<keyword evidence="3" id="KW-0597">Phosphoprotein</keyword>
<proteinExistence type="predicted"/>
<dbReference type="RefSeq" id="WP_130610512.1">
    <property type="nucleotide sequence ID" value="NZ_AP019400.1"/>
</dbReference>
<dbReference type="CDD" id="cd06225">
    <property type="entry name" value="HAMP"/>
    <property type="match status" value="1"/>
</dbReference>
<keyword evidence="5 9" id="KW-0418">Kinase</keyword>
<evidence type="ECO:0000256" key="6">
    <source>
        <dbReference type="ARBA" id="ARBA00023136"/>
    </source>
</evidence>
<feature type="domain" description="HAMP" evidence="8">
    <location>
        <begin position="299"/>
        <end position="351"/>
    </location>
</feature>
<evidence type="ECO:0000313" key="9">
    <source>
        <dbReference type="EMBL" id="BBI33963.1"/>
    </source>
</evidence>
<evidence type="ECO:0000256" key="1">
    <source>
        <dbReference type="ARBA" id="ARBA00004651"/>
    </source>
</evidence>
<reference evidence="9 10" key="1">
    <citation type="submission" date="2019-01" db="EMBL/GenBank/DDBJ databases">
        <title>Complete genome sequence of Cohnella hallensis HS21 isolated from Korean fir (Abies koreana) rhizospheric soil.</title>
        <authorList>
            <person name="Jiang L."/>
            <person name="Kang S.W."/>
            <person name="Kim S."/>
            <person name="Jung J."/>
            <person name="Kim C.Y."/>
            <person name="Kim D.H."/>
            <person name="Kim S.W."/>
            <person name="Lee J."/>
        </authorList>
    </citation>
    <scope>NUCLEOTIDE SEQUENCE [LARGE SCALE GENOMIC DNA]</scope>
    <source>
        <strain evidence="9 10">HS21</strain>
    </source>
</reference>